<evidence type="ECO:0000256" key="2">
    <source>
        <dbReference type="ARBA" id="ARBA00022723"/>
    </source>
</evidence>
<protein>
    <submittedName>
        <fullName evidence="7">Electron transporter RnfC</fullName>
    </submittedName>
</protein>
<gene>
    <name evidence="7" type="ORF">N495_12280</name>
</gene>
<organism evidence="7 8">
    <name type="scientific">Clostridium botulinum B2 450</name>
    <dbReference type="NCBI Taxonomy" id="1379739"/>
    <lineage>
        <taxon>Bacteria</taxon>
        <taxon>Bacillati</taxon>
        <taxon>Bacillota</taxon>
        <taxon>Clostridia</taxon>
        <taxon>Eubacteriales</taxon>
        <taxon>Clostridiaceae</taxon>
        <taxon>Clostridium</taxon>
    </lineage>
</organism>
<dbReference type="HOGENOM" id="CLU_051682_0_0_9"/>
<dbReference type="GO" id="GO:0051539">
    <property type="term" value="F:4 iron, 4 sulfur cluster binding"/>
    <property type="evidence" value="ECO:0007669"/>
    <property type="project" value="UniProtKB-KW"/>
</dbReference>
<dbReference type="InterPro" id="IPR037225">
    <property type="entry name" value="Nuo51_FMN-bd_sf"/>
</dbReference>
<dbReference type="GO" id="GO:0046872">
    <property type="term" value="F:metal ion binding"/>
    <property type="evidence" value="ECO:0007669"/>
    <property type="project" value="UniProtKB-KW"/>
</dbReference>
<dbReference type="Proteomes" id="UP000032250">
    <property type="component" value="Unassembled WGS sequence"/>
</dbReference>
<evidence type="ECO:0000313" key="8">
    <source>
        <dbReference type="Proteomes" id="UP000032250"/>
    </source>
</evidence>
<evidence type="ECO:0000259" key="6">
    <source>
        <dbReference type="Pfam" id="PF13375"/>
    </source>
</evidence>
<dbReference type="PANTHER" id="PTHR43578">
    <property type="entry name" value="NADH-QUINONE OXIDOREDUCTASE SUBUNIT F"/>
    <property type="match status" value="1"/>
</dbReference>
<dbReference type="SUPFAM" id="SSF142019">
    <property type="entry name" value="Nqo1 FMN-binding domain-like"/>
    <property type="match status" value="1"/>
</dbReference>
<keyword evidence="1" id="KW-0004">4Fe-4S</keyword>
<feature type="domain" description="NADH-ubiquinone oxidoreductase 51kDa subunit FMN-binding" evidence="5">
    <location>
        <begin position="84"/>
        <end position="227"/>
    </location>
</feature>
<keyword evidence="4" id="KW-0411">Iron-sulfur</keyword>
<sequence length="436" mass="47774">MSNLYKFYLKMHIGAPSVPCVKEGEFVERGQVIAEPNGLGARIHSSVSGKVFKITDKEVLVEASENQSEDFVKIKECDSILDTVYEAGIVGAGGAGFPTHVKLKANIPEGYIIANCAECEPTLHHNVYLAENNPELIIKGIKYAMKATNAKKAYIGIKGKRKKAIEVLKEHLKNEQNIQIKEVIDIYPSGEERALIHFIFGEWLAPTQIPIEANCVVLNVETLANITRAVEERKPVIDKDITLMGKLKKGIGPHVFLQEHIGKSMKDMIETCGGIDGQYGEIIIGGPHTGLPEDIEKSVITKVSGGATVTMELPEYKGPVGLLVCACAGDEDRLKDIASKMKSEVVAITKCKNVVEVRGTYKCKTPGKCPGQAGAVMYLKSKGAKRIIIANCSDCSNTVMGIAPKMKLPVYHQTDHVLRTVDYKLTRRLPKEKLHK</sequence>
<dbReference type="InterPro" id="IPR011538">
    <property type="entry name" value="Nuo51_FMN-bd"/>
</dbReference>
<dbReference type="Gene3D" id="3.40.50.11540">
    <property type="entry name" value="NADH-ubiquinone oxidoreductase 51kDa subunit"/>
    <property type="match status" value="1"/>
</dbReference>
<feature type="domain" description="RnfC Barrel sandwich hybrid" evidence="6">
    <location>
        <begin position="7"/>
        <end position="60"/>
    </location>
</feature>
<dbReference type="InterPro" id="IPR026902">
    <property type="entry name" value="RnfC_N"/>
</dbReference>
<evidence type="ECO:0000256" key="4">
    <source>
        <dbReference type="ARBA" id="ARBA00023014"/>
    </source>
</evidence>
<evidence type="ECO:0000256" key="3">
    <source>
        <dbReference type="ARBA" id="ARBA00023004"/>
    </source>
</evidence>
<evidence type="ECO:0000313" key="7">
    <source>
        <dbReference type="EMBL" id="KIS24316.1"/>
    </source>
</evidence>
<keyword evidence="2" id="KW-0479">Metal-binding</keyword>
<dbReference type="InterPro" id="IPR031001">
    <property type="entry name" value="PR_assoc_PrdC"/>
</dbReference>
<keyword evidence="3" id="KW-0408">Iron</keyword>
<proteinExistence type="predicted"/>
<dbReference type="Pfam" id="PF01512">
    <property type="entry name" value="Complex1_51K"/>
    <property type="match status" value="1"/>
</dbReference>
<dbReference type="PANTHER" id="PTHR43578:SF3">
    <property type="entry name" value="NADH-QUINONE OXIDOREDUCTASE SUBUNIT F"/>
    <property type="match status" value="1"/>
</dbReference>
<comment type="caution">
    <text evidence="7">The sequence shown here is derived from an EMBL/GenBank/DDBJ whole genome shotgun (WGS) entry which is preliminary data.</text>
</comment>
<dbReference type="RefSeq" id="WP_042384672.1">
    <property type="nucleotide sequence ID" value="NZ_JXSU01000007.1"/>
</dbReference>
<dbReference type="AlphaFoldDB" id="A0A0D1BZV4"/>
<dbReference type="OrthoDB" id="9767754at2"/>
<dbReference type="NCBIfam" id="TIGR04481">
    <property type="entry name" value="PR_assoc_PrdC"/>
    <property type="match status" value="1"/>
</dbReference>
<reference evidence="7 8" key="1">
    <citation type="submission" date="2014-06" db="EMBL/GenBank/DDBJ databases">
        <title>Genome characterization of distinct group I Clostridium botulinum lineages.</title>
        <authorList>
            <person name="Giordani F."/>
            <person name="Anselmo A."/>
            <person name="Fillo S."/>
            <person name="Palozzi A.M."/>
            <person name="Fortunato A."/>
            <person name="Gentile B."/>
            <person name="Ciammaruconi A."/>
            <person name="Anniballi F."/>
            <person name="De Medici D."/>
            <person name="Lista F."/>
        </authorList>
    </citation>
    <scope>NUCLEOTIDE SEQUENCE [LARGE SCALE GENOMIC DNA]</scope>
    <source>
        <strain evidence="7 8">B2 450</strain>
    </source>
</reference>
<dbReference type="EMBL" id="JXSU01000007">
    <property type="protein sequence ID" value="KIS24316.1"/>
    <property type="molecule type" value="Genomic_DNA"/>
</dbReference>
<dbReference type="PATRIC" id="fig|1379739.3.peg.2838"/>
<name>A0A0D1BZV4_CLOBO</name>
<evidence type="ECO:0000256" key="1">
    <source>
        <dbReference type="ARBA" id="ARBA00022485"/>
    </source>
</evidence>
<dbReference type="Pfam" id="PF13375">
    <property type="entry name" value="RnfC_N"/>
    <property type="match status" value="1"/>
</dbReference>
<evidence type="ECO:0000259" key="5">
    <source>
        <dbReference type="Pfam" id="PF01512"/>
    </source>
</evidence>
<accession>A0A0D1BZV4</accession>